<evidence type="ECO:0000259" key="3">
    <source>
        <dbReference type="Pfam" id="PF00296"/>
    </source>
</evidence>
<dbReference type="InterPro" id="IPR050766">
    <property type="entry name" value="Bact_Lucif_Oxidored"/>
</dbReference>
<organism evidence="4">
    <name type="scientific">marine metagenome</name>
    <dbReference type="NCBI Taxonomy" id="408172"/>
    <lineage>
        <taxon>unclassified sequences</taxon>
        <taxon>metagenomes</taxon>
        <taxon>ecological metagenomes</taxon>
    </lineage>
</organism>
<proteinExistence type="predicted"/>
<dbReference type="Gene3D" id="3.20.20.30">
    <property type="entry name" value="Luciferase-like domain"/>
    <property type="match status" value="1"/>
</dbReference>
<feature type="domain" description="Luciferase-like" evidence="3">
    <location>
        <begin position="1"/>
        <end position="303"/>
    </location>
</feature>
<dbReference type="SUPFAM" id="SSF51679">
    <property type="entry name" value="Bacterial luciferase-like"/>
    <property type="match status" value="1"/>
</dbReference>
<dbReference type="GO" id="GO:0016705">
    <property type="term" value="F:oxidoreductase activity, acting on paired donors, with incorporation or reduction of molecular oxygen"/>
    <property type="evidence" value="ECO:0007669"/>
    <property type="project" value="InterPro"/>
</dbReference>
<dbReference type="InterPro" id="IPR036661">
    <property type="entry name" value="Luciferase-like_sf"/>
</dbReference>
<gene>
    <name evidence="4" type="ORF">METZ01_LOCUS86237</name>
</gene>
<keyword evidence="1" id="KW-0560">Oxidoreductase</keyword>
<dbReference type="PANTHER" id="PTHR30137">
    <property type="entry name" value="LUCIFERASE-LIKE MONOOXYGENASE"/>
    <property type="match status" value="1"/>
</dbReference>
<dbReference type="PANTHER" id="PTHR30137:SF8">
    <property type="entry name" value="BLR5498 PROTEIN"/>
    <property type="match status" value="1"/>
</dbReference>
<dbReference type="EMBL" id="UINC01007449">
    <property type="protein sequence ID" value="SVA33383.1"/>
    <property type="molecule type" value="Genomic_DNA"/>
</dbReference>
<dbReference type="Pfam" id="PF00296">
    <property type="entry name" value="Bac_luciferase"/>
    <property type="match status" value="1"/>
</dbReference>
<keyword evidence="2" id="KW-0503">Monooxygenase</keyword>
<protein>
    <recommendedName>
        <fullName evidence="3">Luciferase-like domain-containing protein</fullName>
    </recommendedName>
</protein>
<dbReference type="InterPro" id="IPR011251">
    <property type="entry name" value="Luciferase-like_dom"/>
</dbReference>
<evidence type="ECO:0000256" key="1">
    <source>
        <dbReference type="ARBA" id="ARBA00023002"/>
    </source>
</evidence>
<evidence type="ECO:0000313" key="4">
    <source>
        <dbReference type="EMBL" id="SVA33383.1"/>
    </source>
</evidence>
<name>A0A381V2B8_9ZZZZ</name>
<dbReference type="GO" id="GO:0005829">
    <property type="term" value="C:cytosol"/>
    <property type="evidence" value="ECO:0007669"/>
    <property type="project" value="TreeGrafter"/>
</dbReference>
<accession>A0A381V2B8</accession>
<reference evidence="4" key="1">
    <citation type="submission" date="2018-05" db="EMBL/GenBank/DDBJ databases">
        <authorList>
            <person name="Lanie J.A."/>
            <person name="Ng W.-L."/>
            <person name="Kazmierczak K.M."/>
            <person name="Andrzejewski T.M."/>
            <person name="Davidsen T.M."/>
            <person name="Wayne K.J."/>
            <person name="Tettelin H."/>
            <person name="Glass J.I."/>
            <person name="Rusch D."/>
            <person name="Podicherti R."/>
            <person name="Tsui H.-C.T."/>
            <person name="Winkler M.E."/>
        </authorList>
    </citation>
    <scope>NUCLEOTIDE SEQUENCE</scope>
</reference>
<sequence length="340" mass="37309">MEFGVFYQLPCAVDQTPAVRIQDTIAQCQLADELGFDAAWLAELHFNPRFSVMPAPFMIGSAIAQTTKRIRIGNAINLLPLHQPVRLAEEAATLDVLSNGRAIFGVGRGSMPTHFEGYGVDQEEGRERFIEALELVLGSWEQEDFTYEGKYYQAHGFRVTPRPIQQPYPPVYVAANSPDTFGIVGSLGHNILVAPTIVTTEGALAGLASYRAELAENGHDAAKVKVNINVPMHVAATEEEARAGFMRTVDNYLDTLRDIGRARGASKGSSRAASLTADSVMDEFAAVGTPDQVSAKLEQLKEMYGPHEFMCWFNIGGMLPHAEVENSMKLFAKKVMPRFQ</sequence>
<dbReference type="GO" id="GO:0004497">
    <property type="term" value="F:monooxygenase activity"/>
    <property type="evidence" value="ECO:0007669"/>
    <property type="project" value="UniProtKB-KW"/>
</dbReference>
<evidence type="ECO:0000256" key="2">
    <source>
        <dbReference type="ARBA" id="ARBA00023033"/>
    </source>
</evidence>
<dbReference type="AlphaFoldDB" id="A0A381V2B8"/>
<dbReference type="CDD" id="cd00347">
    <property type="entry name" value="Flavin_utilizing_monoxygenases"/>
    <property type="match status" value="1"/>
</dbReference>